<comment type="caution">
    <text evidence="2">The sequence shown here is derived from an EMBL/GenBank/DDBJ whole genome shotgun (WGS) entry which is preliminary data.</text>
</comment>
<reference evidence="3 4" key="1">
    <citation type="submission" date="2020-10" db="EMBL/GenBank/DDBJ databases">
        <title>Connecting structure to function with the recovery of over 1000 high-quality activated sludge metagenome-assembled genomes encoding full-length rRNA genes using long-read sequencing.</title>
        <authorList>
            <person name="Singleton C.M."/>
            <person name="Petriglieri F."/>
            <person name="Kristensen J.M."/>
            <person name="Kirkegaard R.H."/>
            <person name="Michaelsen T.Y."/>
            <person name="Andersen M.H."/>
            <person name="Karst S.M."/>
            <person name="Dueholm M.S."/>
            <person name="Nielsen P.H."/>
            <person name="Albertsen M."/>
        </authorList>
    </citation>
    <scope>NUCLEOTIDE SEQUENCE [LARGE SCALE GENOMIC DNA]</scope>
    <source>
        <strain evidence="1">AalE_18-Q3-R2-46_BAT3C.188</strain>
        <strain evidence="2">Ega_18-Q3-R5-49_MAXAC.001</strain>
    </source>
</reference>
<gene>
    <name evidence="1" type="ORF">IPF40_10435</name>
    <name evidence="2" type="ORF">IPI13_02905</name>
</gene>
<dbReference type="SUPFAM" id="SSF109854">
    <property type="entry name" value="DinB/YfiT-like putative metalloenzymes"/>
    <property type="match status" value="1"/>
</dbReference>
<organism evidence="2 4">
    <name type="scientific">Candidatus Phosphoribacter hodrii</name>
    <dbReference type="NCBI Taxonomy" id="2953743"/>
    <lineage>
        <taxon>Bacteria</taxon>
        <taxon>Bacillati</taxon>
        <taxon>Actinomycetota</taxon>
        <taxon>Actinomycetes</taxon>
        <taxon>Micrococcales</taxon>
        <taxon>Dermatophilaceae</taxon>
        <taxon>Candidatus Phosphoribacter</taxon>
    </lineage>
</organism>
<dbReference type="Proteomes" id="UP000726105">
    <property type="component" value="Unassembled WGS sequence"/>
</dbReference>
<sequence length="169" mass="18933">MDPALDPPAVATVGTERELLQAWLDFHRQTLRWKCSGLTPEQLCEASAPPSRMSLAGLMRHMTDVEVWWFGRVAVGDESATDRYPGQDEDLCEATAPTVAADWEAFEAAIRRSDEVFATLNLDATAAWMHPRRGPVSNRWILIHMVEEWARHNGHADLIRERIDGAAGD</sequence>
<evidence type="ECO:0000313" key="2">
    <source>
        <dbReference type="EMBL" id="MBK7272135.1"/>
    </source>
</evidence>
<evidence type="ECO:0000313" key="4">
    <source>
        <dbReference type="Proteomes" id="UP000726105"/>
    </source>
</evidence>
<evidence type="ECO:0000313" key="1">
    <source>
        <dbReference type="EMBL" id="MBK6301429.1"/>
    </source>
</evidence>
<proteinExistence type="predicted"/>
<dbReference type="AlphaFoldDB" id="A0A935IIT6"/>
<evidence type="ECO:0000313" key="3">
    <source>
        <dbReference type="Proteomes" id="UP000718281"/>
    </source>
</evidence>
<dbReference type="EMBL" id="JADJIB010000001">
    <property type="protein sequence ID" value="MBK7272135.1"/>
    <property type="molecule type" value="Genomic_DNA"/>
</dbReference>
<protein>
    <submittedName>
        <fullName evidence="2">DinB family protein</fullName>
    </submittedName>
</protein>
<accession>A0A935IIT6</accession>
<dbReference type="InterPro" id="IPR034660">
    <property type="entry name" value="DinB/YfiT-like"/>
</dbReference>
<name>A0A935IIT6_9MICO</name>
<dbReference type="Proteomes" id="UP000718281">
    <property type="component" value="Unassembled WGS sequence"/>
</dbReference>
<dbReference type="Gene3D" id="1.20.120.450">
    <property type="entry name" value="dinb family like domain"/>
    <property type="match status" value="1"/>
</dbReference>
<dbReference type="Pfam" id="PF04978">
    <property type="entry name" value="MST"/>
    <property type="match status" value="1"/>
</dbReference>
<dbReference type="InterPro" id="IPR007061">
    <property type="entry name" value="MST-like"/>
</dbReference>
<dbReference type="EMBL" id="JADIXZ010000004">
    <property type="protein sequence ID" value="MBK6301429.1"/>
    <property type="molecule type" value="Genomic_DNA"/>
</dbReference>